<feature type="region of interest" description="Disordered" evidence="5">
    <location>
        <begin position="1"/>
        <end position="36"/>
    </location>
</feature>
<dbReference type="Proteomes" id="UP000077154">
    <property type="component" value="Unassembled WGS sequence"/>
</dbReference>
<evidence type="ECO:0000256" key="2">
    <source>
        <dbReference type="ARBA" id="ARBA00022692"/>
    </source>
</evidence>
<dbReference type="AlphaFoldDB" id="A0A177A7Y5"/>
<feature type="transmembrane region" description="Helical" evidence="6">
    <location>
        <begin position="94"/>
        <end position="120"/>
    </location>
</feature>
<dbReference type="GO" id="GO:0005886">
    <property type="term" value="C:plasma membrane"/>
    <property type="evidence" value="ECO:0007669"/>
    <property type="project" value="TreeGrafter"/>
</dbReference>
<dbReference type="InterPro" id="IPR036259">
    <property type="entry name" value="MFS_trans_sf"/>
</dbReference>
<dbReference type="SUPFAM" id="SSF103473">
    <property type="entry name" value="MFS general substrate transporter"/>
    <property type="match status" value="1"/>
</dbReference>
<protein>
    <recommendedName>
        <fullName evidence="8">Major facilitator superfamily (MFS) profile domain-containing protein</fullName>
    </recommendedName>
</protein>
<sequence>MTKGEGPLGPKGLRQAFDGLPSIDNNGPGKPSAEHSEDMELTVENITYVHPGTTDALSSEHREYLMQRHGTLGLDPILRMGDADPYNWTSSNKVINLILVAFHASMSTFTAASIIPAYQVMAEYLGRPLQDITYLTSLQIAILGVAPLIWKPISHRYGRRPIFLLSLICSLLGQYRLCEYHKLITTAISLSID</sequence>
<dbReference type="GO" id="GO:0022857">
    <property type="term" value="F:transmembrane transporter activity"/>
    <property type="evidence" value="ECO:0007669"/>
    <property type="project" value="TreeGrafter"/>
</dbReference>
<evidence type="ECO:0000256" key="4">
    <source>
        <dbReference type="ARBA" id="ARBA00023136"/>
    </source>
</evidence>
<dbReference type="GeneID" id="36288708"/>
<keyword evidence="3 6" id="KW-1133">Transmembrane helix</keyword>
<dbReference type="PANTHER" id="PTHR23502:SF2">
    <property type="entry name" value="TRANSPORTER, PUTATIVE (AFU_ORTHOLOGUE AFUA_2G08910)-RELATED"/>
    <property type="match status" value="1"/>
</dbReference>
<keyword evidence="4 6" id="KW-0472">Membrane</keyword>
<dbReference type="Gene3D" id="1.20.1720.10">
    <property type="entry name" value="Multidrug resistance protein D"/>
    <property type="match status" value="1"/>
</dbReference>
<dbReference type="RefSeq" id="XP_024323116.1">
    <property type="nucleotide sequence ID" value="XM_024469261.1"/>
</dbReference>
<feature type="transmembrane region" description="Helical" evidence="6">
    <location>
        <begin position="132"/>
        <end position="150"/>
    </location>
</feature>
<comment type="subcellular location">
    <subcellularLocation>
        <location evidence="1">Membrane</location>
        <topology evidence="1">Multi-pass membrane protein</topology>
    </subcellularLocation>
</comment>
<dbReference type="OrthoDB" id="2585655at2759"/>
<evidence type="ECO:0000256" key="6">
    <source>
        <dbReference type="SAM" id="Phobius"/>
    </source>
</evidence>
<dbReference type="EMBL" id="KV441399">
    <property type="protein sequence ID" value="OAF57830.1"/>
    <property type="molecule type" value="Genomic_DNA"/>
</dbReference>
<accession>A0A177A7Y5</accession>
<proteinExistence type="predicted"/>
<gene>
    <name evidence="7" type="ORF">VC83_05643</name>
</gene>
<evidence type="ECO:0000256" key="3">
    <source>
        <dbReference type="ARBA" id="ARBA00022989"/>
    </source>
</evidence>
<evidence type="ECO:0000256" key="1">
    <source>
        <dbReference type="ARBA" id="ARBA00004141"/>
    </source>
</evidence>
<evidence type="ECO:0000256" key="5">
    <source>
        <dbReference type="SAM" id="MobiDB-lite"/>
    </source>
</evidence>
<dbReference type="PANTHER" id="PTHR23502">
    <property type="entry name" value="MAJOR FACILITATOR SUPERFAMILY"/>
    <property type="match status" value="1"/>
</dbReference>
<evidence type="ECO:0008006" key="8">
    <source>
        <dbReference type="Google" id="ProtNLM"/>
    </source>
</evidence>
<evidence type="ECO:0000313" key="7">
    <source>
        <dbReference type="EMBL" id="OAF57830.1"/>
    </source>
</evidence>
<keyword evidence="2 6" id="KW-0812">Transmembrane</keyword>
<name>A0A177A7Y5_9PEZI</name>
<organism evidence="7">
    <name type="scientific">Pseudogymnoascus destructans</name>
    <dbReference type="NCBI Taxonomy" id="655981"/>
    <lineage>
        <taxon>Eukaryota</taxon>
        <taxon>Fungi</taxon>
        <taxon>Dikarya</taxon>
        <taxon>Ascomycota</taxon>
        <taxon>Pezizomycotina</taxon>
        <taxon>Leotiomycetes</taxon>
        <taxon>Thelebolales</taxon>
        <taxon>Thelebolaceae</taxon>
        <taxon>Pseudogymnoascus</taxon>
    </lineage>
</organism>
<reference evidence="7" key="1">
    <citation type="submission" date="2016-03" db="EMBL/GenBank/DDBJ databases">
        <title>Updated assembly of Pseudogymnoascus destructans, the fungus causing white-nose syndrome of bats.</title>
        <authorList>
            <person name="Palmer J.M."/>
            <person name="Drees K.P."/>
            <person name="Foster J.T."/>
            <person name="Lindner D.L."/>
        </authorList>
    </citation>
    <scope>NUCLEOTIDE SEQUENCE [LARGE SCALE GENOMIC DNA]</scope>
    <source>
        <strain evidence="7">20631-21</strain>
    </source>
</reference>